<name>A0ABY4CLH6_9BACL</name>
<accession>A0ABY4CLH6</accession>
<dbReference type="EMBL" id="CP089291">
    <property type="protein sequence ID" value="UOF91361.1"/>
    <property type="molecule type" value="Genomic_DNA"/>
</dbReference>
<dbReference type="Gene3D" id="1.20.1090.10">
    <property type="entry name" value="Dehydroquinate synthase-like - alpha domain"/>
    <property type="match status" value="1"/>
</dbReference>
<comment type="similarity">
    <text evidence="1">Belongs to the iron-containing alcohol dehydrogenase family.</text>
</comment>
<gene>
    <name evidence="6" type="ORF">LSG31_03645</name>
</gene>
<dbReference type="InterPro" id="IPR039697">
    <property type="entry name" value="Alcohol_dehydrogenase_Fe"/>
</dbReference>
<evidence type="ECO:0000259" key="4">
    <source>
        <dbReference type="Pfam" id="PF00465"/>
    </source>
</evidence>
<evidence type="ECO:0000313" key="7">
    <source>
        <dbReference type="Proteomes" id="UP000830167"/>
    </source>
</evidence>
<dbReference type="CDD" id="cd08194">
    <property type="entry name" value="Fe-ADH-like"/>
    <property type="match status" value="1"/>
</dbReference>
<dbReference type="SUPFAM" id="SSF56796">
    <property type="entry name" value="Dehydroquinate synthase-like"/>
    <property type="match status" value="1"/>
</dbReference>
<proteinExistence type="inferred from homology"/>
<dbReference type="Pfam" id="PF25137">
    <property type="entry name" value="ADH_Fe_C"/>
    <property type="match status" value="1"/>
</dbReference>
<dbReference type="PANTHER" id="PTHR11496:SF102">
    <property type="entry name" value="ALCOHOL DEHYDROGENASE 4"/>
    <property type="match status" value="1"/>
</dbReference>
<dbReference type="Gene3D" id="3.40.50.1970">
    <property type="match status" value="1"/>
</dbReference>
<dbReference type="Pfam" id="PF00465">
    <property type="entry name" value="Fe-ADH"/>
    <property type="match status" value="1"/>
</dbReference>
<dbReference type="Proteomes" id="UP000830167">
    <property type="component" value="Chromosome"/>
</dbReference>
<reference evidence="6" key="1">
    <citation type="submission" date="2021-12" db="EMBL/GenBank/DDBJ databases">
        <title>Alicyclobacillaceae gen. nov., sp. nov., isolated from chalcocite enrichment system.</title>
        <authorList>
            <person name="Jiang Z."/>
        </authorList>
    </citation>
    <scope>NUCLEOTIDE SEQUENCE</scope>
    <source>
        <strain evidence="6">MYW30-H2</strain>
    </source>
</reference>
<dbReference type="InterPro" id="IPR001670">
    <property type="entry name" value="ADH_Fe/GldA"/>
</dbReference>
<sequence length="403" mass="42921">MKTFAEFRVPQTVFYGRDSFSKVGEQAARLGNKVLLISDRIMEKIGNIERCQHFLKEAGIPYALYLDVNSEPTDVHVAESLAVFQQEQCDVIVAVGGGSCIDAAKAVAVLATNGGYIGDYMGGKTPIKKTPVPLVAVPTTAGTGSEATNVTVITNTAEDIKMMIKHPAFTAAVAIVDPILTISSPAHVTAATGVDALCHAVEAYISRLAQPLTDTLALSAIEAIGKNLRTAYQNGADIDAREQMALASMQAGMAFSNASVCLVHGMSRPIGAVFHVPHGVSNAMLLPAVLEFTKESCKEQLAVIGKLLRPDVAGGSTDELADVTIMEIKQLCRDLNIPNMKTWGIDQKIFAQAVSKMATDAIASGSPGNNPRVPSHEEIVQLYHICYDYDFSQNNTESAILNG</sequence>
<feature type="domain" description="Alcohol dehydrogenase iron-type/glycerol dehydrogenase GldA" evidence="4">
    <location>
        <begin position="10"/>
        <end position="178"/>
    </location>
</feature>
<protein>
    <submittedName>
        <fullName evidence="6">Iron-containing alcohol dehydrogenase</fullName>
    </submittedName>
</protein>
<keyword evidence="2" id="KW-0560">Oxidoreductase</keyword>
<evidence type="ECO:0000256" key="3">
    <source>
        <dbReference type="ARBA" id="ARBA00023027"/>
    </source>
</evidence>
<evidence type="ECO:0000313" key="6">
    <source>
        <dbReference type="EMBL" id="UOF91361.1"/>
    </source>
</evidence>
<evidence type="ECO:0000259" key="5">
    <source>
        <dbReference type="Pfam" id="PF25137"/>
    </source>
</evidence>
<dbReference type="RefSeq" id="WP_347438052.1">
    <property type="nucleotide sequence ID" value="NZ_CP089291.1"/>
</dbReference>
<evidence type="ECO:0000256" key="1">
    <source>
        <dbReference type="ARBA" id="ARBA00007358"/>
    </source>
</evidence>
<feature type="domain" description="Fe-containing alcohol dehydrogenase-like C-terminal" evidence="5">
    <location>
        <begin position="189"/>
        <end position="384"/>
    </location>
</feature>
<organism evidence="6 7">
    <name type="scientific">Fodinisporobacter ferrooxydans</name>
    <dbReference type="NCBI Taxonomy" id="2901836"/>
    <lineage>
        <taxon>Bacteria</taxon>
        <taxon>Bacillati</taxon>
        <taxon>Bacillota</taxon>
        <taxon>Bacilli</taxon>
        <taxon>Bacillales</taxon>
        <taxon>Alicyclobacillaceae</taxon>
        <taxon>Fodinisporobacter</taxon>
    </lineage>
</organism>
<dbReference type="InterPro" id="IPR018211">
    <property type="entry name" value="ADH_Fe_CS"/>
</dbReference>
<dbReference type="PROSITE" id="PS00913">
    <property type="entry name" value="ADH_IRON_1"/>
    <property type="match status" value="1"/>
</dbReference>
<evidence type="ECO:0000256" key="2">
    <source>
        <dbReference type="ARBA" id="ARBA00023002"/>
    </source>
</evidence>
<dbReference type="PANTHER" id="PTHR11496">
    <property type="entry name" value="ALCOHOL DEHYDROGENASE"/>
    <property type="match status" value="1"/>
</dbReference>
<dbReference type="InterPro" id="IPR056798">
    <property type="entry name" value="ADH_Fe_C"/>
</dbReference>
<keyword evidence="7" id="KW-1185">Reference proteome</keyword>
<keyword evidence="3" id="KW-0520">NAD</keyword>